<evidence type="ECO:0000256" key="5">
    <source>
        <dbReference type="SAM" id="Phobius"/>
    </source>
</evidence>
<sequence>MTLGIWIIWMAIAAAFVIGEILTLGFFLLWFGIGAAVAGILAIFGLGGSWQWGAFAVVSGVLFVLSRRFAERFSKKQPPGVGADRFIDKKGVVLEEIDNIKNSGRIRMGKEEWRAESDTGEVIPVGKMVEVSRVVGTHVVVKTLKEGE</sequence>
<dbReference type="GO" id="GO:0005886">
    <property type="term" value="C:plasma membrane"/>
    <property type="evidence" value="ECO:0007669"/>
    <property type="project" value="TreeGrafter"/>
</dbReference>
<reference evidence="7" key="1">
    <citation type="journal article" date="2015" name="Nature">
        <title>Complex archaea that bridge the gap between prokaryotes and eukaryotes.</title>
        <authorList>
            <person name="Spang A."/>
            <person name="Saw J.H."/>
            <person name="Jorgensen S.L."/>
            <person name="Zaremba-Niedzwiedzka K."/>
            <person name="Martijn J."/>
            <person name="Lind A.E."/>
            <person name="van Eijk R."/>
            <person name="Schleper C."/>
            <person name="Guy L."/>
            <person name="Ettema T.J."/>
        </authorList>
    </citation>
    <scope>NUCLEOTIDE SEQUENCE</scope>
</reference>
<feature type="transmembrane region" description="Helical" evidence="5">
    <location>
        <begin position="52"/>
        <end position="70"/>
    </location>
</feature>
<organism evidence="7">
    <name type="scientific">marine sediment metagenome</name>
    <dbReference type="NCBI Taxonomy" id="412755"/>
    <lineage>
        <taxon>unclassified sequences</taxon>
        <taxon>metagenomes</taxon>
        <taxon>ecological metagenomes</taxon>
    </lineage>
</organism>
<dbReference type="InterPro" id="IPR012340">
    <property type="entry name" value="NA-bd_OB-fold"/>
</dbReference>
<dbReference type="Pfam" id="PF01957">
    <property type="entry name" value="NfeD"/>
    <property type="match status" value="1"/>
</dbReference>
<proteinExistence type="predicted"/>
<keyword evidence="2 5" id="KW-0812">Transmembrane</keyword>
<dbReference type="InterPro" id="IPR002810">
    <property type="entry name" value="NfeD-like_C"/>
</dbReference>
<dbReference type="AlphaFoldDB" id="A0A0F9NEW6"/>
<accession>A0A0F9NEW6</accession>
<evidence type="ECO:0000256" key="4">
    <source>
        <dbReference type="ARBA" id="ARBA00023136"/>
    </source>
</evidence>
<dbReference type="EMBL" id="LAZR01003609">
    <property type="protein sequence ID" value="KKN16499.1"/>
    <property type="molecule type" value="Genomic_DNA"/>
</dbReference>
<feature type="domain" description="NfeD-like C-terminal" evidence="6">
    <location>
        <begin position="83"/>
        <end position="142"/>
    </location>
</feature>
<comment type="caution">
    <text evidence="7">The sequence shown here is derived from an EMBL/GenBank/DDBJ whole genome shotgun (WGS) entry which is preliminary data.</text>
</comment>
<dbReference type="Gene3D" id="2.40.50.140">
    <property type="entry name" value="Nucleic acid-binding proteins"/>
    <property type="match status" value="1"/>
</dbReference>
<evidence type="ECO:0000256" key="3">
    <source>
        <dbReference type="ARBA" id="ARBA00022989"/>
    </source>
</evidence>
<evidence type="ECO:0000313" key="7">
    <source>
        <dbReference type="EMBL" id="KKN16499.1"/>
    </source>
</evidence>
<keyword evidence="4 5" id="KW-0472">Membrane</keyword>
<evidence type="ECO:0000259" key="6">
    <source>
        <dbReference type="Pfam" id="PF01957"/>
    </source>
</evidence>
<name>A0A0F9NEW6_9ZZZZ</name>
<gene>
    <name evidence="7" type="ORF">LCGC14_0975340</name>
</gene>
<keyword evidence="3 5" id="KW-1133">Transmembrane helix</keyword>
<feature type="transmembrane region" description="Helical" evidence="5">
    <location>
        <begin position="6"/>
        <end position="22"/>
    </location>
</feature>
<dbReference type="SUPFAM" id="SSF141322">
    <property type="entry name" value="NfeD domain-like"/>
    <property type="match status" value="1"/>
</dbReference>
<dbReference type="PANTHER" id="PTHR33507:SF3">
    <property type="entry name" value="INNER MEMBRANE PROTEIN YBBJ"/>
    <property type="match status" value="1"/>
</dbReference>
<feature type="transmembrane region" description="Helical" evidence="5">
    <location>
        <begin position="27"/>
        <end position="46"/>
    </location>
</feature>
<comment type="subcellular location">
    <subcellularLocation>
        <location evidence="1">Membrane</location>
        <topology evidence="1">Multi-pass membrane protein</topology>
    </subcellularLocation>
</comment>
<dbReference type="PANTHER" id="PTHR33507">
    <property type="entry name" value="INNER MEMBRANE PROTEIN YBBJ"/>
    <property type="match status" value="1"/>
</dbReference>
<protein>
    <recommendedName>
        <fullName evidence="6">NfeD-like C-terminal domain-containing protein</fullName>
    </recommendedName>
</protein>
<dbReference type="InterPro" id="IPR052165">
    <property type="entry name" value="Membrane_assoc_protease"/>
</dbReference>
<evidence type="ECO:0000256" key="2">
    <source>
        <dbReference type="ARBA" id="ARBA00022692"/>
    </source>
</evidence>
<evidence type="ECO:0000256" key="1">
    <source>
        <dbReference type="ARBA" id="ARBA00004141"/>
    </source>
</evidence>